<dbReference type="Proteomes" id="UP000642094">
    <property type="component" value="Unassembled WGS sequence"/>
</dbReference>
<gene>
    <name evidence="2" type="ORF">H6F41_03995</name>
</gene>
<sequence length="304" mass="33976">MSLLTSSVDLDTISRPESVIPHFPSSQIEHLANLFLAAGDTVSPILLRKISPISFEVLEGHFEYLAALKAQEIDEQFTAIRAYVVPPDLESTILEQYQFLRSHSLPTTTEPQPAREKVPTQQIDLAQLEQSISNHLEQKLSASIDRVVEERVNSSLQVFANQITQQLNAGLLDIKQLLALVPINQAVELAIQTESTPEKITKPKTSRNTTKTKESSSKPKAKSKPSINNDAPSSLQVLNDFNTLSFADLERKLSQFKPSQRKLAQPIYAQRLLQPDHKFQCIEDIINNVSGIKETTMNKIISGW</sequence>
<evidence type="ECO:0000313" key="3">
    <source>
        <dbReference type="Proteomes" id="UP000642094"/>
    </source>
</evidence>
<organism evidence="2 3">
    <name type="scientific">Pseudanabaena mucicola FACHB-723</name>
    <dbReference type="NCBI Taxonomy" id="2692860"/>
    <lineage>
        <taxon>Bacteria</taxon>
        <taxon>Bacillati</taxon>
        <taxon>Cyanobacteriota</taxon>
        <taxon>Cyanophyceae</taxon>
        <taxon>Pseudanabaenales</taxon>
        <taxon>Pseudanabaenaceae</taxon>
        <taxon>Pseudanabaena</taxon>
    </lineage>
</organism>
<keyword evidence="3" id="KW-1185">Reference proteome</keyword>
<evidence type="ECO:0000256" key="1">
    <source>
        <dbReference type="SAM" id="MobiDB-lite"/>
    </source>
</evidence>
<reference evidence="2 3" key="1">
    <citation type="journal article" date="2020" name="ISME J.">
        <title>Comparative genomics reveals insights into cyanobacterial evolution and habitat adaptation.</title>
        <authorList>
            <person name="Chen M.Y."/>
            <person name="Teng W.K."/>
            <person name="Zhao L."/>
            <person name="Hu C.X."/>
            <person name="Zhou Y.K."/>
            <person name="Han B.P."/>
            <person name="Song L.R."/>
            <person name="Shu W.S."/>
        </authorList>
    </citation>
    <scope>NUCLEOTIDE SEQUENCE [LARGE SCALE GENOMIC DNA]</scope>
    <source>
        <strain evidence="2 3">FACHB-723</strain>
    </source>
</reference>
<protein>
    <recommendedName>
        <fullName evidence="4">Chromosome partitioning protein ParB</fullName>
    </recommendedName>
</protein>
<evidence type="ECO:0008006" key="4">
    <source>
        <dbReference type="Google" id="ProtNLM"/>
    </source>
</evidence>
<feature type="region of interest" description="Disordered" evidence="1">
    <location>
        <begin position="197"/>
        <end position="234"/>
    </location>
</feature>
<comment type="caution">
    <text evidence="2">The sequence shown here is derived from an EMBL/GenBank/DDBJ whole genome shotgun (WGS) entry which is preliminary data.</text>
</comment>
<name>A0ABR7ZU51_9CYAN</name>
<proteinExistence type="predicted"/>
<dbReference type="EMBL" id="JACJQB010000004">
    <property type="protein sequence ID" value="MBD2187307.1"/>
    <property type="molecule type" value="Genomic_DNA"/>
</dbReference>
<accession>A0ABR7ZU51</accession>
<dbReference type="RefSeq" id="WP_190402187.1">
    <property type="nucleotide sequence ID" value="NZ_JACJQB010000004.1"/>
</dbReference>
<evidence type="ECO:0000313" key="2">
    <source>
        <dbReference type="EMBL" id="MBD2187307.1"/>
    </source>
</evidence>